<keyword evidence="3" id="KW-0804">Transcription</keyword>
<reference evidence="6 7" key="1">
    <citation type="submission" date="2016-08" db="EMBL/GenBank/DDBJ databases">
        <title>A Parts List for Fungal Cellulosomes Revealed by Comparative Genomics.</title>
        <authorList>
            <consortium name="DOE Joint Genome Institute"/>
            <person name="Haitjema C.H."/>
            <person name="Gilmore S.P."/>
            <person name="Henske J.K."/>
            <person name="Solomon K.V."/>
            <person name="De Groot R."/>
            <person name="Kuo A."/>
            <person name="Mondo S.J."/>
            <person name="Salamov A.A."/>
            <person name="Labutti K."/>
            <person name="Zhao Z."/>
            <person name="Chiniquy J."/>
            <person name="Barry K."/>
            <person name="Brewer H.M."/>
            <person name="Purvine S.O."/>
            <person name="Wright A.T."/>
            <person name="Boxma B."/>
            <person name="Van Alen T."/>
            <person name="Hackstein J.H."/>
            <person name="Baker S.E."/>
            <person name="Grigoriev I.V."/>
            <person name="O'Malley M.A."/>
        </authorList>
    </citation>
    <scope>NUCLEOTIDE SEQUENCE [LARGE SCALE GENOMIC DNA]</scope>
    <source>
        <strain evidence="6 7">G1</strain>
    </source>
</reference>
<evidence type="ECO:0000313" key="7">
    <source>
        <dbReference type="Proteomes" id="UP000193920"/>
    </source>
</evidence>
<dbReference type="Gene3D" id="3.30.40.10">
    <property type="entry name" value="Zinc/RING finger domain, C3HC4 (zinc finger)"/>
    <property type="match status" value="1"/>
</dbReference>
<feature type="compositionally biased region" description="Acidic residues" evidence="4">
    <location>
        <begin position="364"/>
        <end position="374"/>
    </location>
</feature>
<comment type="caution">
    <text evidence="6">The sequence shown here is derived from an EMBL/GenBank/DDBJ whole genome shotgun (WGS) entry which is preliminary data.</text>
</comment>
<sequence length="411" mass="47899">MEVFRSLVKKVARAYYEPKFIMVLDLLASEGVTSMKEEVIAQNVKLQSKEVQKICGKLKDDRLIKSEQKQEPRRDGKQVTKRYHYIDYKLFVDTVKWKIHQMTEEINKKRKSELQNKGYKCPECESKFSALEVLTLVDPETSLFMCEYCGSELKPENNEESENAGQELYSKLMNQLAPILDLLKETDNKVIPDYTPSASGNITVAEKSNFTNRRELRTAEDSEDIKGEIVIEFQNADLELLRKQQEEDSKLKRKQNELPPWYQFSTVTGERVAPGPEEDEPDKEEEEIEKNKDTILIDEDLDDSYLEDFYNLLKISSNDNIKLILSPISDFQNSDNLFNNDSFFEIKFEKEDDQESKKRRLDSMEDMGSDIEDETGQRKKIKTEQMNTSLSMNDEYGSSDINENEYEDQSE</sequence>
<keyword evidence="7" id="KW-1185">Reference proteome</keyword>
<feature type="compositionally biased region" description="Acidic residues" evidence="4">
    <location>
        <begin position="276"/>
        <end position="288"/>
    </location>
</feature>
<dbReference type="InterPro" id="IPR024550">
    <property type="entry name" value="TFIIEa/SarR/Rpc3_HTH_dom"/>
</dbReference>
<evidence type="ECO:0000256" key="1">
    <source>
        <dbReference type="ARBA" id="ARBA00008947"/>
    </source>
</evidence>
<feature type="region of interest" description="Disordered" evidence="4">
    <location>
        <begin position="352"/>
        <end position="411"/>
    </location>
</feature>
<evidence type="ECO:0000256" key="3">
    <source>
        <dbReference type="ARBA" id="ARBA00023163"/>
    </source>
</evidence>
<evidence type="ECO:0000313" key="6">
    <source>
        <dbReference type="EMBL" id="ORY61970.1"/>
    </source>
</evidence>
<feature type="compositionally biased region" description="Acidic residues" evidence="4">
    <location>
        <begin position="402"/>
        <end position="411"/>
    </location>
</feature>
<evidence type="ECO:0000256" key="4">
    <source>
        <dbReference type="SAM" id="MobiDB-lite"/>
    </source>
</evidence>
<comment type="similarity">
    <text evidence="1">Belongs to the TFIIE alpha subunit family.</text>
</comment>
<dbReference type="InterPro" id="IPR036388">
    <property type="entry name" value="WH-like_DNA-bd_sf"/>
</dbReference>
<dbReference type="PANTHER" id="PTHR13097:SF7">
    <property type="entry name" value="GENERAL TRANSCRIPTION FACTOR IIE SUBUNIT 1"/>
    <property type="match status" value="1"/>
</dbReference>
<accession>A0A1Y2DRS8</accession>
<dbReference type="STRING" id="1754190.A0A1Y2DRS8"/>
<dbReference type="EMBL" id="MCOG01000058">
    <property type="protein sequence ID" value="ORY61970.1"/>
    <property type="molecule type" value="Genomic_DNA"/>
</dbReference>
<proteinExistence type="inferred from homology"/>
<protein>
    <recommendedName>
        <fullName evidence="5">HTH TFE/IIEalpha-type domain-containing protein</fullName>
    </recommendedName>
</protein>
<feature type="region of interest" description="Disordered" evidence="4">
    <location>
        <begin position="269"/>
        <end position="292"/>
    </location>
</feature>
<feature type="domain" description="HTH TFE/IIEalpha-type" evidence="5">
    <location>
        <begin position="4"/>
        <end position="96"/>
    </location>
</feature>
<dbReference type="Pfam" id="PF02002">
    <property type="entry name" value="TFIIE_alpha"/>
    <property type="match status" value="1"/>
</dbReference>
<keyword evidence="2" id="KW-0805">Transcription regulation</keyword>
<name>A0A1Y2DRS8_9FUNG</name>
<dbReference type="SUPFAM" id="SSF57783">
    <property type="entry name" value="Zinc beta-ribbon"/>
    <property type="match status" value="1"/>
</dbReference>
<dbReference type="PANTHER" id="PTHR13097">
    <property type="entry name" value="TRANSCRIPTION INITIATION FACTOR IIE, ALPHA SUBUNIT"/>
    <property type="match status" value="1"/>
</dbReference>
<dbReference type="InterPro" id="IPR017919">
    <property type="entry name" value="TFIIE/TFIIEa_HTH"/>
</dbReference>
<evidence type="ECO:0000259" key="5">
    <source>
        <dbReference type="PROSITE" id="PS51344"/>
    </source>
</evidence>
<dbReference type="SMART" id="SM00531">
    <property type="entry name" value="TFIIE"/>
    <property type="match status" value="1"/>
</dbReference>
<dbReference type="AlphaFoldDB" id="A0A1Y2DRS8"/>
<organism evidence="6 7">
    <name type="scientific">Neocallimastix californiae</name>
    <dbReference type="NCBI Taxonomy" id="1754190"/>
    <lineage>
        <taxon>Eukaryota</taxon>
        <taxon>Fungi</taxon>
        <taxon>Fungi incertae sedis</taxon>
        <taxon>Chytridiomycota</taxon>
        <taxon>Chytridiomycota incertae sedis</taxon>
        <taxon>Neocallimastigomycetes</taxon>
        <taxon>Neocallimastigales</taxon>
        <taxon>Neocallimastigaceae</taxon>
        <taxon>Neocallimastix</taxon>
    </lineage>
</organism>
<gene>
    <name evidence="6" type="ORF">LY90DRAFT_380777</name>
</gene>
<dbReference type="Proteomes" id="UP000193920">
    <property type="component" value="Unassembled WGS sequence"/>
</dbReference>
<evidence type="ECO:0000256" key="2">
    <source>
        <dbReference type="ARBA" id="ARBA00023015"/>
    </source>
</evidence>
<dbReference type="InterPro" id="IPR002853">
    <property type="entry name" value="TFIIE_asu"/>
</dbReference>
<dbReference type="OrthoDB" id="361102at2759"/>
<dbReference type="Gene3D" id="1.10.10.10">
    <property type="entry name" value="Winged helix-like DNA-binding domain superfamily/Winged helix DNA-binding domain"/>
    <property type="match status" value="1"/>
</dbReference>
<dbReference type="InterPro" id="IPR013083">
    <property type="entry name" value="Znf_RING/FYVE/PHD"/>
</dbReference>
<dbReference type="PROSITE" id="PS51344">
    <property type="entry name" value="HTH_TFE_IIE"/>
    <property type="match status" value="1"/>
</dbReference>
<dbReference type="GO" id="GO:0005673">
    <property type="term" value="C:transcription factor TFIIE complex"/>
    <property type="evidence" value="ECO:0007669"/>
    <property type="project" value="TreeGrafter"/>
</dbReference>
<dbReference type="GO" id="GO:0006367">
    <property type="term" value="P:transcription initiation at RNA polymerase II promoter"/>
    <property type="evidence" value="ECO:0007669"/>
    <property type="project" value="InterPro"/>
</dbReference>
<dbReference type="InterPro" id="IPR039997">
    <property type="entry name" value="TFE"/>
</dbReference>